<dbReference type="SMART" id="SM00966">
    <property type="entry name" value="SpoVT_AbrB"/>
    <property type="match status" value="1"/>
</dbReference>
<organism evidence="2 3">
    <name type="scientific">Candidatus Sungbacteria bacterium RIFCSPHIGHO2_02_FULL_49_12</name>
    <dbReference type="NCBI Taxonomy" id="1802271"/>
    <lineage>
        <taxon>Bacteria</taxon>
        <taxon>Candidatus Sungiibacteriota</taxon>
    </lineage>
</organism>
<dbReference type="Pfam" id="PF04014">
    <property type="entry name" value="MazE_antitoxin"/>
    <property type="match status" value="1"/>
</dbReference>
<reference evidence="2 3" key="1">
    <citation type="journal article" date="2016" name="Nat. Commun.">
        <title>Thousands of microbial genomes shed light on interconnected biogeochemical processes in an aquifer system.</title>
        <authorList>
            <person name="Anantharaman K."/>
            <person name="Brown C.T."/>
            <person name="Hug L.A."/>
            <person name="Sharon I."/>
            <person name="Castelle C.J."/>
            <person name="Probst A.J."/>
            <person name="Thomas B.C."/>
            <person name="Singh A."/>
            <person name="Wilkins M.J."/>
            <person name="Karaoz U."/>
            <person name="Brodie E.L."/>
            <person name="Williams K.H."/>
            <person name="Hubbard S.S."/>
            <person name="Banfield J.F."/>
        </authorList>
    </citation>
    <scope>NUCLEOTIDE SEQUENCE [LARGE SCALE GENOMIC DNA]</scope>
</reference>
<dbReference type="STRING" id="1802271.A3C11_00050"/>
<dbReference type="EMBL" id="MHQJ01000002">
    <property type="protein sequence ID" value="OHA02020.1"/>
    <property type="molecule type" value="Genomic_DNA"/>
</dbReference>
<evidence type="ECO:0000313" key="3">
    <source>
        <dbReference type="Proteomes" id="UP000177362"/>
    </source>
</evidence>
<evidence type="ECO:0000259" key="1">
    <source>
        <dbReference type="SMART" id="SM00966"/>
    </source>
</evidence>
<protein>
    <recommendedName>
        <fullName evidence="1">SpoVT-AbrB domain-containing protein</fullName>
    </recommendedName>
</protein>
<dbReference type="AlphaFoldDB" id="A0A1G2KRK6"/>
<dbReference type="GO" id="GO:0003677">
    <property type="term" value="F:DNA binding"/>
    <property type="evidence" value="ECO:0007669"/>
    <property type="project" value="InterPro"/>
</dbReference>
<accession>A0A1G2KRK6</accession>
<gene>
    <name evidence="2" type="ORF">A3C11_00050</name>
</gene>
<name>A0A1G2KRK6_9BACT</name>
<evidence type="ECO:0000313" key="2">
    <source>
        <dbReference type="EMBL" id="OHA02020.1"/>
    </source>
</evidence>
<dbReference type="Gene3D" id="2.10.260.10">
    <property type="match status" value="1"/>
</dbReference>
<dbReference type="Proteomes" id="UP000177362">
    <property type="component" value="Unassembled WGS sequence"/>
</dbReference>
<dbReference type="NCBIfam" id="TIGR01439">
    <property type="entry name" value="lp_hng_hel_AbrB"/>
    <property type="match status" value="1"/>
</dbReference>
<comment type="caution">
    <text evidence="2">The sequence shown here is derived from an EMBL/GenBank/DDBJ whole genome shotgun (WGS) entry which is preliminary data.</text>
</comment>
<dbReference type="InterPro" id="IPR037914">
    <property type="entry name" value="SpoVT-AbrB_sf"/>
</dbReference>
<dbReference type="InterPro" id="IPR007159">
    <property type="entry name" value="SpoVT-AbrB_dom"/>
</dbReference>
<feature type="domain" description="SpoVT-AbrB" evidence="1">
    <location>
        <begin position="11"/>
        <end position="56"/>
    </location>
</feature>
<sequence>MVQEIRSAPLVTVKTKYQVTLPTSIRRKADVSVGDILEAKVEGKKITLTPKSLIDRELSLALEDVKAGRLSGPFDSVGDLMRSLKRGVKERKRMK</sequence>
<dbReference type="SUPFAM" id="SSF89447">
    <property type="entry name" value="AbrB/MazE/MraZ-like"/>
    <property type="match status" value="1"/>
</dbReference>
<proteinExistence type="predicted"/>